<evidence type="ECO:0000259" key="2">
    <source>
        <dbReference type="Pfam" id="PF14317"/>
    </source>
</evidence>
<organism evidence="3">
    <name type="scientific">Caulobacter sp. 602-2</name>
    <dbReference type="NCBI Taxonomy" id="2710887"/>
    <lineage>
        <taxon>Bacteria</taxon>
        <taxon>Pseudomonadati</taxon>
        <taxon>Pseudomonadota</taxon>
        <taxon>Alphaproteobacteria</taxon>
        <taxon>Caulobacterales</taxon>
        <taxon>Caulobacteraceae</taxon>
        <taxon>Caulobacter</taxon>
    </lineage>
</organism>
<dbReference type="InterPro" id="IPR025588">
    <property type="entry name" value="YcxB-like_C"/>
</dbReference>
<evidence type="ECO:0000256" key="1">
    <source>
        <dbReference type="SAM" id="Phobius"/>
    </source>
</evidence>
<dbReference type="Pfam" id="PF14317">
    <property type="entry name" value="YcxB"/>
    <property type="match status" value="1"/>
</dbReference>
<dbReference type="AlphaFoldDB" id="A0A6G4QXJ5"/>
<comment type="caution">
    <text evidence="3">The sequence shown here is derived from an EMBL/GenBank/DDBJ whole genome shotgun (WGS) entry which is preliminary data.</text>
</comment>
<reference evidence="3" key="1">
    <citation type="submission" date="2020-02" db="EMBL/GenBank/DDBJ databases">
        <authorList>
            <person name="Gao J."/>
            <person name="Sun J."/>
        </authorList>
    </citation>
    <scope>NUCLEOTIDE SEQUENCE</scope>
    <source>
        <strain evidence="3">602-2</strain>
    </source>
</reference>
<dbReference type="EMBL" id="JAAKGT010000004">
    <property type="protein sequence ID" value="NGM50169.1"/>
    <property type="molecule type" value="Genomic_DNA"/>
</dbReference>
<accession>A0A6G4QXJ5</accession>
<protein>
    <submittedName>
        <fullName evidence="3">YcxB family protein</fullName>
    </submittedName>
</protein>
<gene>
    <name evidence="3" type="ORF">G5B46_11160</name>
</gene>
<keyword evidence="1" id="KW-0812">Transmembrane</keyword>
<keyword evidence="1" id="KW-0472">Membrane</keyword>
<feature type="transmembrane region" description="Helical" evidence="1">
    <location>
        <begin position="29"/>
        <end position="45"/>
    </location>
</feature>
<sequence>MEVVGDIGIFESQKACGPLRRHLFGAKRFLPWLMLLVYMAALLAASSLADWLAPGTGLLGLLAVAIPAVLLWRRICGRMAPKAWMARGVPMQVATTYRADEAGLTIVWPHYETRLAWAGVSQIAPGHKSWLFIGPGQAFFLPVRFFADAAAETAFLKACYDHLDPVAQARSKDLAARLATSQA</sequence>
<proteinExistence type="predicted"/>
<feature type="transmembrane region" description="Helical" evidence="1">
    <location>
        <begin position="51"/>
        <end position="72"/>
    </location>
</feature>
<evidence type="ECO:0000313" key="3">
    <source>
        <dbReference type="EMBL" id="NGM50169.1"/>
    </source>
</evidence>
<dbReference type="RefSeq" id="WP_165258709.1">
    <property type="nucleotide sequence ID" value="NZ_JAAKGT010000004.1"/>
</dbReference>
<keyword evidence="1" id="KW-1133">Transmembrane helix</keyword>
<name>A0A6G4QXJ5_9CAUL</name>
<feature type="domain" description="YcxB-like C-terminal" evidence="2">
    <location>
        <begin position="100"/>
        <end position="157"/>
    </location>
</feature>